<dbReference type="Proteomes" id="UP000274668">
    <property type="component" value="Segment"/>
</dbReference>
<accession>A0A3G2KD45</accession>
<dbReference type="RefSeq" id="YP_009815722.1">
    <property type="nucleotide sequence ID" value="NC_048098.1"/>
</dbReference>
<keyword evidence="2" id="KW-1185">Reference proteome</keyword>
<proteinExistence type="predicted"/>
<dbReference type="EMBL" id="MH834595">
    <property type="protein sequence ID" value="AYN56851.1"/>
    <property type="molecule type" value="Genomic_DNA"/>
</dbReference>
<dbReference type="GeneID" id="55006950"/>
<gene>
    <name evidence="1" type="primary">36</name>
    <name evidence="1" type="ORF">PBI_ANDREW_36</name>
</gene>
<organism evidence="1 2">
    <name type="scientific">Arthrobacter phage Andrew</name>
    <dbReference type="NCBI Taxonomy" id="2419946"/>
    <lineage>
        <taxon>Viruses</taxon>
        <taxon>Duplodnaviria</taxon>
        <taxon>Heunggongvirae</taxon>
        <taxon>Uroviricota</taxon>
        <taxon>Caudoviricetes</taxon>
        <taxon>Andrewvirus</taxon>
        <taxon>Andrewvirus andrew</taxon>
    </lineage>
</organism>
<dbReference type="KEGG" id="vg:55006950"/>
<name>A0A3G2KD45_9CAUD</name>
<sequence length="72" mass="7999">MKQPTMYQHVKLDPAAAAEVGKANLAAEVWTVEFIRPTKQDVVLVNTADAREGKGHMRRLERVPFSALIPAE</sequence>
<reference evidence="1 2" key="1">
    <citation type="submission" date="2018-09" db="EMBL/GenBank/DDBJ databases">
        <authorList>
            <person name="Rimple P.A."/>
            <person name="Stoner T.H."/>
            <person name="Garlena R.A."/>
            <person name="Russell D.A."/>
            <person name="Pope W.H."/>
            <person name="Jacobs-Sera D."/>
            <person name="Hatfull G.F."/>
        </authorList>
    </citation>
    <scope>NUCLEOTIDE SEQUENCE [LARGE SCALE GENOMIC DNA]</scope>
</reference>
<evidence type="ECO:0000313" key="1">
    <source>
        <dbReference type="EMBL" id="AYN56851.1"/>
    </source>
</evidence>
<evidence type="ECO:0000313" key="2">
    <source>
        <dbReference type="Proteomes" id="UP000274668"/>
    </source>
</evidence>
<protein>
    <submittedName>
        <fullName evidence="1">Uncharacterized protein</fullName>
    </submittedName>
</protein>